<keyword evidence="3" id="KW-0732">Signal</keyword>
<comment type="similarity">
    <text evidence="1">Belongs to the E.coli NlpD/Haemophilus LppB family.</text>
</comment>
<dbReference type="InterPro" id="IPR011055">
    <property type="entry name" value="Dup_hybrid_motif"/>
</dbReference>
<accession>A0ABU9TQB6</accession>
<dbReference type="Gene3D" id="3.10.350.10">
    <property type="entry name" value="LysM domain"/>
    <property type="match status" value="1"/>
</dbReference>
<evidence type="ECO:0000256" key="2">
    <source>
        <dbReference type="SAM" id="MobiDB-lite"/>
    </source>
</evidence>
<protein>
    <submittedName>
        <fullName evidence="5">Peptidoglycan DD-metalloendopeptidase family protein</fullName>
    </submittedName>
</protein>
<dbReference type="CDD" id="cd00118">
    <property type="entry name" value="LysM"/>
    <property type="match status" value="1"/>
</dbReference>
<dbReference type="Pfam" id="PF01551">
    <property type="entry name" value="Peptidase_M23"/>
    <property type="match status" value="1"/>
</dbReference>
<dbReference type="PANTHER" id="PTHR21666">
    <property type="entry name" value="PEPTIDASE-RELATED"/>
    <property type="match status" value="1"/>
</dbReference>
<proteinExistence type="inferred from homology"/>
<name>A0ABU9TQB6_9GAMM</name>
<evidence type="ECO:0000313" key="5">
    <source>
        <dbReference type="EMBL" id="MEM5535913.1"/>
    </source>
</evidence>
<dbReference type="Proteomes" id="UP001449225">
    <property type="component" value="Unassembled WGS sequence"/>
</dbReference>
<evidence type="ECO:0000256" key="1">
    <source>
        <dbReference type="ARBA" id="ARBA00038420"/>
    </source>
</evidence>
<feature type="domain" description="LysM" evidence="4">
    <location>
        <begin position="40"/>
        <end position="84"/>
    </location>
</feature>
<dbReference type="Gene3D" id="2.70.70.10">
    <property type="entry name" value="Glucose Permease (Domain IIA)"/>
    <property type="match status" value="1"/>
</dbReference>
<evidence type="ECO:0000256" key="3">
    <source>
        <dbReference type="SAM" id="SignalP"/>
    </source>
</evidence>
<gene>
    <name evidence="5" type="ORF">WNY58_05850</name>
</gene>
<dbReference type="SUPFAM" id="SSF51261">
    <property type="entry name" value="Duplicated hybrid motif"/>
    <property type="match status" value="1"/>
</dbReference>
<dbReference type="SMART" id="SM00257">
    <property type="entry name" value="LysM"/>
    <property type="match status" value="1"/>
</dbReference>
<sequence length="296" mass="31957">MLLKWLLALTIAGMLVACGGPTYAPVSERTVPAASQHNPGQYTVRKGDTLYSIAFRYGMDYRQLAALNGVDSRYNIFPGQRLKLKSTTRTTSNESIVRESSTIAPKPIITSTRKTASSTHKTTPSKSTSSKTSTTAKPVSKPRNTAQTASKPTAVTSAKNNNKPAVIKTNATGKIYWKWPVTGKILSTFKTKGVVNKGVDIAGSRGVAIKAAASGKVVYAGNGLLGYGNLVIIDHNQQFLSAYAHNSRVLVKENDMVKTGDKIAEMGSSGADRVMLHFEIRRDGKPVDPLRYLPKR</sequence>
<dbReference type="PROSITE" id="PS51257">
    <property type="entry name" value="PROKAR_LIPOPROTEIN"/>
    <property type="match status" value="1"/>
</dbReference>
<feature type="compositionally biased region" description="Polar residues" evidence="2">
    <location>
        <begin position="143"/>
        <end position="161"/>
    </location>
</feature>
<feature type="signal peptide" evidence="3">
    <location>
        <begin position="1"/>
        <end position="24"/>
    </location>
</feature>
<dbReference type="InterPro" id="IPR050570">
    <property type="entry name" value="Cell_wall_metabolism_enzyme"/>
</dbReference>
<feature type="compositionally biased region" description="Low complexity" evidence="2">
    <location>
        <begin position="114"/>
        <end position="142"/>
    </location>
</feature>
<evidence type="ECO:0000313" key="6">
    <source>
        <dbReference type="Proteomes" id="UP001449225"/>
    </source>
</evidence>
<dbReference type="CDD" id="cd12797">
    <property type="entry name" value="M23_peptidase"/>
    <property type="match status" value="1"/>
</dbReference>
<comment type="caution">
    <text evidence="5">The sequence shown here is derived from an EMBL/GenBank/DDBJ whole genome shotgun (WGS) entry which is preliminary data.</text>
</comment>
<evidence type="ECO:0000259" key="4">
    <source>
        <dbReference type="PROSITE" id="PS51782"/>
    </source>
</evidence>
<keyword evidence="6" id="KW-1185">Reference proteome</keyword>
<dbReference type="InterPro" id="IPR018392">
    <property type="entry name" value="LysM"/>
</dbReference>
<organism evidence="5 6">
    <name type="scientific">Neptuniibacter pectenicola</name>
    <dbReference type="NCBI Taxonomy" id="1806669"/>
    <lineage>
        <taxon>Bacteria</taxon>
        <taxon>Pseudomonadati</taxon>
        <taxon>Pseudomonadota</taxon>
        <taxon>Gammaproteobacteria</taxon>
        <taxon>Oceanospirillales</taxon>
        <taxon>Oceanospirillaceae</taxon>
        <taxon>Neptuniibacter</taxon>
    </lineage>
</organism>
<dbReference type="PROSITE" id="PS51782">
    <property type="entry name" value="LYSM"/>
    <property type="match status" value="1"/>
</dbReference>
<dbReference type="PANTHER" id="PTHR21666:SF263">
    <property type="entry name" value="MUREIN HYDROLASE ACTIVATOR NLPD"/>
    <property type="match status" value="1"/>
</dbReference>
<dbReference type="RefSeq" id="WP_342853990.1">
    <property type="nucleotide sequence ID" value="NZ_JBBMRA010000003.1"/>
</dbReference>
<dbReference type="Pfam" id="PF01476">
    <property type="entry name" value="LysM"/>
    <property type="match status" value="1"/>
</dbReference>
<feature type="compositionally biased region" description="Polar residues" evidence="2">
    <location>
        <begin position="85"/>
        <end position="113"/>
    </location>
</feature>
<dbReference type="InterPro" id="IPR036779">
    <property type="entry name" value="LysM_dom_sf"/>
</dbReference>
<feature type="chain" id="PRO_5045806467" evidence="3">
    <location>
        <begin position="25"/>
        <end position="296"/>
    </location>
</feature>
<dbReference type="EMBL" id="JBBMRA010000003">
    <property type="protein sequence ID" value="MEM5535913.1"/>
    <property type="molecule type" value="Genomic_DNA"/>
</dbReference>
<reference evidence="5 6" key="1">
    <citation type="submission" date="2024-03" db="EMBL/GenBank/DDBJ databases">
        <title>Community enrichment and isolation of bacterial strains for fucoidan degradation.</title>
        <authorList>
            <person name="Sichert A."/>
        </authorList>
    </citation>
    <scope>NUCLEOTIDE SEQUENCE [LARGE SCALE GENOMIC DNA]</scope>
    <source>
        <strain evidence="5 6">AS76</strain>
    </source>
</reference>
<feature type="region of interest" description="Disordered" evidence="2">
    <location>
        <begin position="85"/>
        <end position="161"/>
    </location>
</feature>
<dbReference type="InterPro" id="IPR016047">
    <property type="entry name" value="M23ase_b-sheet_dom"/>
</dbReference>